<dbReference type="EMBL" id="DVHF01000028">
    <property type="protein sequence ID" value="HIR56446.1"/>
    <property type="molecule type" value="Genomic_DNA"/>
</dbReference>
<dbReference type="Proteomes" id="UP000886785">
    <property type="component" value="Unassembled WGS sequence"/>
</dbReference>
<reference evidence="1" key="1">
    <citation type="submission" date="2020-10" db="EMBL/GenBank/DDBJ databases">
        <authorList>
            <person name="Gilroy R."/>
        </authorList>
    </citation>
    <scope>NUCLEOTIDE SEQUENCE</scope>
    <source>
        <strain evidence="1">ChiSjej1B19-7085</strain>
    </source>
</reference>
<comment type="caution">
    <text evidence="1">The sequence shown here is derived from an EMBL/GenBank/DDBJ whole genome shotgun (WGS) entry which is preliminary data.</text>
</comment>
<dbReference type="InterPro" id="IPR005358">
    <property type="entry name" value="Puta_zinc/iron-chelating_dom"/>
</dbReference>
<dbReference type="Pfam" id="PF03692">
    <property type="entry name" value="CxxCxxCC"/>
    <property type="match status" value="1"/>
</dbReference>
<dbReference type="AlphaFoldDB" id="A0A9D1DP72"/>
<evidence type="ECO:0000313" key="2">
    <source>
        <dbReference type="Proteomes" id="UP000886785"/>
    </source>
</evidence>
<name>A0A9D1DP72_9FIRM</name>
<gene>
    <name evidence="1" type="ORF">IAA54_02165</name>
</gene>
<dbReference type="PANTHER" id="PTHR35866">
    <property type="entry name" value="PUTATIVE-RELATED"/>
    <property type="match status" value="1"/>
</dbReference>
<reference evidence="1" key="2">
    <citation type="journal article" date="2021" name="PeerJ">
        <title>Extensive microbial diversity within the chicken gut microbiome revealed by metagenomics and culture.</title>
        <authorList>
            <person name="Gilroy R."/>
            <person name="Ravi A."/>
            <person name="Getino M."/>
            <person name="Pursley I."/>
            <person name="Horton D.L."/>
            <person name="Alikhan N.F."/>
            <person name="Baker D."/>
            <person name="Gharbi K."/>
            <person name="Hall N."/>
            <person name="Watson M."/>
            <person name="Adriaenssens E.M."/>
            <person name="Foster-Nyarko E."/>
            <person name="Jarju S."/>
            <person name="Secka A."/>
            <person name="Antonio M."/>
            <person name="Oren A."/>
            <person name="Chaudhuri R.R."/>
            <person name="La Ragione R."/>
            <person name="Hildebrand F."/>
            <person name="Pallen M.J."/>
        </authorList>
    </citation>
    <scope>NUCLEOTIDE SEQUENCE</scope>
    <source>
        <strain evidence="1">ChiSjej1B19-7085</strain>
    </source>
</reference>
<dbReference type="PANTHER" id="PTHR35866:SF1">
    <property type="entry name" value="YKGJ FAMILY CYSTEINE CLUSTER PROTEIN"/>
    <property type="match status" value="1"/>
</dbReference>
<organism evidence="1 2">
    <name type="scientific">Candidatus Gallacutalibacter pullicola</name>
    <dbReference type="NCBI Taxonomy" id="2840830"/>
    <lineage>
        <taxon>Bacteria</taxon>
        <taxon>Bacillati</taxon>
        <taxon>Bacillota</taxon>
        <taxon>Clostridia</taxon>
        <taxon>Eubacteriales</taxon>
        <taxon>Candidatus Gallacutalibacter</taxon>
    </lineage>
</organism>
<proteinExistence type="predicted"/>
<protein>
    <submittedName>
        <fullName evidence="1">YkgJ family cysteine cluster protein</fullName>
    </submittedName>
</protein>
<accession>A0A9D1DP72</accession>
<sequence length="233" mass="27355">MEVKIMLIPEDPRWKEIKLQDSVSYECVRCGRCCRHAKDSIPADNLDLYRMAKVFEKKEDPRDAISVFMMKNVHLLPITEGGFPVTFLNTKGLDDSCIFLQDGNICTVQKQKPRVCRIYPFTVNPDPSLLDFEYAICTENPHHFAGNKVVAKNWFRRFLNEEDRSFLRDQANFALQTEFLLRRIPDSRKRIAIMLIMKYQYILLDVSQPFLPQYRRNSLQLFHELEGLTDVSL</sequence>
<evidence type="ECO:0000313" key="1">
    <source>
        <dbReference type="EMBL" id="HIR56446.1"/>
    </source>
</evidence>